<name>A0A645BEQ5_9ZZZZ</name>
<proteinExistence type="predicted"/>
<organism evidence="1">
    <name type="scientific">bioreactor metagenome</name>
    <dbReference type="NCBI Taxonomy" id="1076179"/>
    <lineage>
        <taxon>unclassified sequences</taxon>
        <taxon>metagenomes</taxon>
        <taxon>ecological metagenomes</taxon>
    </lineage>
</organism>
<evidence type="ECO:0000313" key="1">
    <source>
        <dbReference type="EMBL" id="MPM63929.1"/>
    </source>
</evidence>
<comment type="caution">
    <text evidence="1">The sequence shown here is derived from an EMBL/GenBank/DDBJ whole genome shotgun (WGS) entry which is preliminary data.</text>
</comment>
<accession>A0A645BEQ5</accession>
<sequence length="230" mass="24427">MDGLILLLDNTNVAGPENANGALAADEQVLDVVSGVREDQGLLLNELLLGGIKLVKIRRVQGIPEQLEGNADGVALGVHHENLLLILGVPQDAPGVDGVADKLRAVGETHGSPHIRNRVFAFGVIAKPVEFWVDAGGVWHIGKVDIGQHVFCFHLGDHIVGRNDDVVGIAGRVFNFEVHILVGLKGIIYDLDSGFLLELLHNAGCDVVAPVIDLDDFVAFAAGTAGKKQR</sequence>
<gene>
    <name evidence="1" type="ORF">SDC9_110814</name>
</gene>
<dbReference type="EMBL" id="VSSQ01019682">
    <property type="protein sequence ID" value="MPM63929.1"/>
    <property type="molecule type" value="Genomic_DNA"/>
</dbReference>
<reference evidence="1" key="1">
    <citation type="submission" date="2019-08" db="EMBL/GenBank/DDBJ databases">
        <authorList>
            <person name="Kucharzyk K."/>
            <person name="Murdoch R.W."/>
            <person name="Higgins S."/>
            <person name="Loffler F."/>
        </authorList>
    </citation>
    <scope>NUCLEOTIDE SEQUENCE</scope>
</reference>
<protein>
    <submittedName>
        <fullName evidence="1">Uncharacterized protein</fullName>
    </submittedName>
</protein>
<dbReference type="AlphaFoldDB" id="A0A645BEQ5"/>